<name>A0A2U1PB73_ARTAN</name>
<sequence length="311" mass="34953">MGQCQTPPSSKHVKSGVGKEQKGKRNFYDKIKSIKGNKKDKTFGHLTHSIHIALSSLDAFDGNIWKILCKHFYRLKMKNSQVSSAHWMLLTNDIESQKLSCDNWRIIVELYVLIHVHRVGFLTVGKKLLKNPNTYATLAGLAWAFISFMCKVKLPKVVETTVFILTDGGLGMAMFSIVIYLPFVHVLAKPGGVKTYTKFDAEIYVLTKDEGGHQPASQTTGLKLMTYWYEVTHCIETSNKVVILKTHKDYVPICMEALVTPTSLMAQNAGVEGEVVVEKVKDNEWEFGYNAMTDKYENVVESGVIDPAKEL</sequence>
<dbReference type="STRING" id="35608.A0A2U1PB73"/>
<keyword evidence="3" id="KW-0813">Transport</keyword>
<comment type="similarity">
    <text evidence="2">Belongs to the auxin efflux carrier (TC 2.A.69.1) family.</text>
</comment>
<dbReference type="PANTHER" id="PTHR31752:SF40">
    <property type="entry name" value="AUXIN EFFLUX CARRIER COMPONENT 8"/>
    <property type="match status" value="1"/>
</dbReference>
<evidence type="ECO:0000256" key="3">
    <source>
        <dbReference type="ARBA" id="ARBA00022448"/>
    </source>
</evidence>
<organism evidence="10 11">
    <name type="scientific">Artemisia annua</name>
    <name type="common">Sweet wormwood</name>
    <dbReference type="NCBI Taxonomy" id="35608"/>
    <lineage>
        <taxon>Eukaryota</taxon>
        <taxon>Viridiplantae</taxon>
        <taxon>Streptophyta</taxon>
        <taxon>Embryophyta</taxon>
        <taxon>Tracheophyta</taxon>
        <taxon>Spermatophyta</taxon>
        <taxon>Magnoliopsida</taxon>
        <taxon>eudicotyledons</taxon>
        <taxon>Gunneridae</taxon>
        <taxon>Pentapetalae</taxon>
        <taxon>asterids</taxon>
        <taxon>campanulids</taxon>
        <taxon>Asterales</taxon>
        <taxon>Asteraceae</taxon>
        <taxon>Asteroideae</taxon>
        <taxon>Anthemideae</taxon>
        <taxon>Artemisiinae</taxon>
        <taxon>Artemisia</taxon>
    </lineage>
</organism>
<keyword evidence="11" id="KW-1185">Reference proteome</keyword>
<dbReference type="GO" id="GO:0010329">
    <property type="term" value="F:auxin efflux transmembrane transporter activity"/>
    <property type="evidence" value="ECO:0007669"/>
    <property type="project" value="TreeGrafter"/>
</dbReference>
<keyword evidence="4 9" id="KW-0812">Transmembrane</keyword>
<evidence type="ECO:0000256" key="5">
    <source>
        <dbReference type="ARBA" id="ARBA00022989"/>
    </source>
</evidence>
<proteinExistence type="inferred from homology"/>
<dbReference type="Proteomes" id="UP000245207">
    <property type="component" value="Unassembled WGS sequence"/>
</dbReference>
<dbReference type="GO" id="GO:0005886">
    <property type="term" value="C:plasma membrane"/>
    <property type="evidence" value="ECO:0007669"/>
    <property type="project" value="TreeGrafter"/>
</dbReference>
<dbReference type="Gene3D" id="1.10.560.10">
    <property type="entry name" value="GroEL-like equatorial domain"/>
    <property type="match status" value="1"/>
</dbReference>
<evidence type="ECO:0000256" key="9">
    <source>
        <dbReference type="SAM" id="Phobius"/>
    </source>
</evidence>
<keyword evidence="5 9" id="KW-1133">Transmembrane helix</keyword>
<comment type="caution">
    <text evidence="10">The sequence shown here is derived from an EMBL/GenBank/DDBJ whole genome shotgun (WGS) entry which is preliminary data.</text>
</comment>
<evidence type="ECO:0000256" key="7">
    <source>
        <dbReference type="ARBA" id="ARBA00023294"/>
    </source>
</evidence>
<feature type="transmembrane region" description="Helical" evidence="9">
    <location>
        <begin position="169"/>
        <end position="188"/>
    </location>
</feature>
<dbReference type="GO" id="GO:0009926">
    <property type="term" value="P:auxin polar transport"/>
    <property type="evidence" value="ECO:0007669"/>
    <property type="project" value="TreeGrafter"/>
</dbReference>
<gene>
    <name evidence="10" type="ORF">CTI12_AA031740</name>
</gene>
<dbReference type="EMBL" id="PKPP01001404">
    <property type="protein sequence ID" value="PWA83001.1"/>
    <property type="molecule type" value="Genomic_DNA"/>
</dbReference>
<keyword evidence="6 9" id="KW-0472">Membrane</keyword>
<dbReference type="Pfam" id="PF03547">
    <property type="entry name" value="Mem_trans"/>
    <property type="match status" value="1"/>
</dbReference>
<dbReference type="AlphaFoldDB" id="A0A2U1PB73"/>
<evidence type="ECO:0000313" key="10">
    <source>
        <dbReference type="EMBL" id="PWA83001.1"/>
    </source>
</evidence>
<comment type="subcellular location">
    <subcellularLocation>
        <location evidence="1">Membrane</location>
        <topology evidence="1">Multi-pass membrane protein</topology>
    </subcellularLocation>
</comment>
<dbReference type="InterPro" id="IPR051107">
    <property type="entry name" value="Auxin_Efflux_Carrier"/>
</dbReference>
<evidence type="ECO:0000256" key="4">
    <source>
        <dbReference type="ARBA" id="ARBA00022692"/>
    </source>
</evidence>
<dbReference type="GO" id="GO:0009734">
    <property type="term" value="P:auxin-activated signaling pathway"/>
    <property type="evidence" value="ECO:0007669"/>
    <property type="project" value="UniProtKB-KW"/>
</dbReference>
<dbReference type="InterPro" id="IPR027413">
    <property type="entry name" value="GROEL-like_equatorial_sf"/>
</dbReference>
<keyword evidence="7" id="KW-0927">Auxin signaling pathway</keyword>
<dbReference type="GO" id="GO:0005783">
    <property type="term" value="C:endoplasmic reticulum"/>
    <property type="evidence" value="ECO:0007669"/>
    <property type="project" value="TreeGrafter"/>
</dbReference>
<evidence type="ECO:0000256" key="2">
    <source>
        <dbReference type="ARBA" id="ARBA00009177"/>
    </source>
</evidence>
<evidence type="ECO:0000313" key="11">
    <source>
        <dbReference type="Proteomes" id="UP000245207"/>
    </source>
</evidence>
<dbReference type="PANTHER" id="PTHR31752">
    <property type="entry name" value="AUXIN EFFLUX CARRIER COMPONENT 1B-RELATED"/>
    <property type="match status" value="1"/>
</dbReference>
<feature type="region of interest" description="Disordered" evidence="8">
    <location>
        <begin position="1"/>
        <end position="21"/>
    </location>
</feature>
<dbReference type="SUPFAM" id="SSF48592">
    <property type="entry name" value="GroEL equatorial domain-like"/>
    <property type="match status" value="1"/>
</dbReference>
<evidence type="ECO:0000256" key="1">
    <source>
        <dbReference type="ARBA" id="ARBA00004141"/>
    </source>
</evidence>
<feature type="transmembrane region" description="Helical" evidence="9">
    <location>
        <begin position="135"/>
        <end position="154"/>
    </location>
</feature>
<evidence type="ECO:0000256" key="8">
    <source>
        <dbReference type="SAM" id="MobiDB-lite"/>
    </source>
</evidence>
<dbReference type="InterPro" id="IPR004776">
    <property type="entry name" value="Mem_transp_PIN-like"/>
</dbReference>
<reference evidence="10 11" key="1">
    <citation type="journal article" date="2018" name="Mol. Plant">
        <title>The genome of Artemisia annua provides insight into the evolution of Asteraceae family and artemisinin biosynthesis.</title>
        <authorList>
            <person name="Shen Q."/>
            <person name="Zhang L."/>
            <person name="Liao Z."/>
            <person name="Wang S."/>
            <person name="Yan T."/>
            <person name="Shi P."/>
            <person name="Liu M."/>
            <person name="Fu X."/>
            <person name="Pan Q."/>
            <person name="Wang Y."/>
            <person name="Lv Z."/>
            <person name="Lu X."/>
            <person name="Zhang F."/>
            <person name="Jiang W."/>
            <person name="Ma Y."/>
            <person name="Chen M."/>
            <person name="Hao X."/>
            <person name="Li L."/>
            <person name="Tang Y."/>
            <person name="Lv G."/>
            <person name="Zhou Y."/>
            <person name="Sun X."/>
            <person name="Brodelius P.E."/>
            <person name="Rose J.K.C."/>
            <person name="Tang K."/>
        </authorList>
    </citation>
    <scope>NUCLEOTIDE SEQUENCE [LARGE SCALE GENOMIC DNA]</scope>
    <source>
        <strain evidence="11">cv. Huhao1</strain>
        <tissue evidence="10">Leaf</tissue>
    </source>
</reference>
<evidence type="ECO:0000256" key="6">
    <source>
        <dbReference type="ARBA" id="ARBA00023136"/>
    </source>
</evidence>
<protein>
    <submittedName>
        <fullName evidence="10">Chaperonin 60 alpha subunit</fullName>
    </submittedName>
</protein>
<accession>A0A2U1PB73</accession>